<gene>
    <name evidence="6" type="ORF">SAMN05216550_112105</name>
</gene>
<protein>
    <submittedName>
        <fullName evidence="6">Monosaccharide ABC transporter substrate-binding protein, CUT2 family</fullName>
    </submittedName>
</protein>
<evidence type="ECO:0000313" key="7">
    <source>
        <dbReference type="Proteomes" id="UP000183529"/>
    </source>
</evidence>
<dbReference type="AlphaFoldDB" id="A0AAQ1GIH6"/>
<comment type="similarity">
    <text evidence="2">Belongs to the bacterial solute-binding protein 2 family.</text>
</comment>
<evidence type="ECO:0000259" key="5">
    <source>
        <dbReference type="Pfam" id="PF13407"/>
    </source>
</evidence>
<name>A0AAQ1GIH6_9BURK</name>
<organism evidence="6 7">
    <name type="scientific">Paraburkholderia tropica</name>
    <dbReference type="NCBI Taxonomy" id="92647"/>
    <lineage>
        <taxon>Bacteria</taxon>
        <taxon>Pseudomonadati</taxon>
        <taxon>Pseudomonadota</taxon>
        <taxon>Betaproteobacteria</taxon>
        <taxon>Burkholderiales</taxon>
        <taxon>Burkholderiaceae</taxon>
        <taxon>Paraburkholderia</taxon>
    </lineage>
</organism>
<dbReference type="GO" id="GO:0030313">
    <property type="term" value="C:cell envelope"/>
    <property type="evidence" value="ECO:0007669"/>
    <property type="project" value="UniProtKB-SubCell"/>
</dbReference>
<dbReference type="SUPFAM" id="SSF53822">
    <property type="entry name" value="Periplasmic binding protein-like I"/>
    <property type="match status" value="1"/>
</dbReference>
<dbReference type="Gene3D" id="3.40.50.2300">
    <property type="match status" value="2"/>
</dbReference>
<dbReference type="GO" id="GO:0030246">
    <property type="term" value="F:carbohydrate binding"/>
    <property type="evidence" value="ECO:0007669"/>
    <property type="project" value="UniProtKB-ARBA"/>
</dbReference>
<dbReference type="PANTHER" id="PTHR46847">
    <property type="entry name" value="D-ALLOSE-BINDING PERIPLASMIC PROTEIN-RELATED"/>
    <property type="match status" value="1"/>
</dbReference>
<comment type="caution">
    <text evidence="6">The sequence shown here is derived from an EMBL/GenBank/DDBJ whole genome shotgun (WGS) entry which is preliminary data.</text>
</comment>
<feature type="signal peptide" evidence="4">
    <location>
        <begin position="1"/>
        <end position="24"/>
    </location>
</feature>
<evidence type="ECO:0000313" key="6">
    <source>
        <dbReference type="EMBL" id="SEJ98842.1"/>
    </source>
</evidence>
<sequence length="320" mass="33548">MKLRNLTLLATAALFALQAGATQAADNTSIAGIVFQQDMFMRSVARGMSEEAKAENVTLLDGNSDNKAEKEASLIDTYVARGVKAIVIAPLSDQASIPALKRAHDKGVQIVTWTTDIKADFPAARVGSSGAIMGGGTGKAAARFIKEKLGGSATVGLIGFKAQLPELSNARTQGFLTEARKGGKLNVVAEQDAWLAEKAVSVVSDMLTANPNINVIYAANEGGTVGAVQAVRRMNKQGKVFVFGTDGSEQLTNFLQDNDDVLVATTAAQPKLIGREAVKAALRAVKGQPVDKVIEVPAVPLSRDDPKTLATYAASLKNVN</sequence>
<evidence type="ECO:0000256" key="3">
    <source>
        <dbReference type="ARBA" id="ARBA00022729"/>
    </source>
</evidence>
<evidence type="ECO:0000256" key="2">
    <source>
        <dbReference type="ARBA" id="ARBA00007639"/>
    </source>
</evidence>
<feature type="domain" description="Periplasmic binding protein" evidence="5">
    <location>
        <begin position="36"/>
        <end position="288"/>
    </location>
</feature>
<dbReference type="GeneID" id="61307143"/>
<dbReference type="Proteomes" id="UP000183529">
    <property type="component" value="Unassembled WGS sequence"/>
</dbReference>
<keyword evidence="3 4" id="KW-0732">Signal</keyword>
<dbReference type="PANTHER" id="PTHR46847:SF1">
    <property type="entry name" value="D-ALLOSE-BINDING PERIPLASMIC PROTEIN-RELATED"/>
    <property type="match status" value="1"/>
</dbReference>
<feature type="chain" id="PRO_5042917547" evidence="4">
    <location>
        <begin position="25"/>
        <end position="320"/>
    </location>
</feature>
<dbReference type="RefSeq" id="WP_074984977.1">
    <property type="nucleotide sequence ID" value="NZ_CADFGN010000004.1"/>
</dbReference>
<comment type="subcellular location">
    <subcellularLocation>
        <location evidence="1">Cell envelope</location>
    </subcellularLocation>
</comment>
<evidence type="ECO:0000256" key="1">
    <source>
        <dbReference type="ARBA" id="ARBA00004196"/>
    </source>
</evidence>
<dbReference type="InterPro" id="IPR028082">
    <property type="entry name" value="Peripla_BP_I"/>
</dbReference>
<accession>A0AAQ1GIH6</accession>
<evidence type="ECO:0000256" key="4">
    <source>
        <dbReference type="SAM" id="SignalP"/>
    </source>
</evidence>
<reference evidence="6 7" key="1">
    <citation type="submission" date="2016-10" db="EMBL/GenBank/DDBJ databases">
        <authorList>
            <person name="Varghese N."/>
            <person name="Submissions S."/>
        </authorList>
    </citation>
    <scope>NUCLEOTIDE SEQUENCE [LARGE SCALE GENOMIC DNA]</scope>
    <source>
        <strain evidence="6 7">LMG 22274</strain>
    </source>
</reference>
<proteinExistence type="inferred from homology"/>
<dbReference type="InterPro" id="IPR025997">
    <property type="entry name" value="SBP_2_dom"/>
</dbReference>
<dbReference type="EMBL" id="FNZM01000012">
    <property type="protein sequence ID" value="SEJ98842.1"/>
    <property type="molecule type" value="Genomic_DNA"/>
</dbReference>
<dbReference type="Pfam" id="PF13407">
    <property type="entry name" value="Peripla_BP_4"/>
    <property type="match status" value="1"/>
</dbReference>